<evidence type="ECO:0000256" key="7">
    <source>
        <dbReference type="SAM" id="MobiDB-lite"/>
    </source>
</evidence>
<evidence type="ECO:0000256" key="3">
    <source>
        <dbReference type="ARBA" id="ARBA00022643"/>
    </source>
</evidence>
<dbReference type="PANTHER" id="PTHR45846">
    <property type="entry name" value="TRNA-DIHYDROURIDINE(47) SYNTHASE [NAD(P)(+)]-LIKE"/>
    <property type="match status" value="1"/>
</dbReference>
<name>A0A9Q9IV29_9ACTN</name>
<dbReference type="Proteomes" id="UP001058003">
    <property type="component" value="Chromosome"/>
</dbReference>
<proteinExistence type="predicted"/>
<organism evidence="10 11">
    <name type="scientific">Dactylosporangium aurantiacum</name>
    <dbReference type="NCBI Taxonomy" id="35754"/>
    <lineage>
        <taxon>Bacteria</taxon>
        <taxon>Bacillati</taxon>
        <taxon>Actinomycetota</taxon>
        <taxon>Actinomycetes</taxon>
        <taxon>Micromonosporales</taxon>
        <taxon>Micromonosporaceae</taxon>
        <taxon>Dactylosporangium</taxon>
    </lineage>
</organism>
<keyword evidence="6 10" id="KW-0560">Oxidoreductase</keyword>
<dbReference type="CDD" id="cd02801">
    <property type="entry name" value="DUS_like_FMN"/>
    <property type="match status" value="1"/>
</dbReference>
<accession>A0A9Q9IV29</accession>
<dbReference type="GO" id="GO:0017150">
    <property type="term" value="F:tRNA dihydrouridine synthase activity"/>
    <property type="evidence" value="ECO:0007669"/>
    <property type="project" value="InterPro"/>
</dbReference>
<feature type="domain" description="DUS-like FMN-binding" evidence="9">
    <location>
        <begin position="53"/>
        <end position="354"/>
    </location>
</feature>
<dbReference type="InterPro" id="IPR004652">
    <property type="entry name" value="DusB-like"/>
</dbReference>
<keyword evidence="2" id="KW-0285">Flavoprotein</keyword>
<dbReference type="NCBIfam" id="TIGR00737">
    <property type="entry name" value="nifR3_yhdG"/>
    <property type="match status" value="1"/>
</dbReference>
<dbReference type="InterPro" id="IPR024036">
    <property type="entry name" value="tRNA-dHydroUridine_Synthase_C"/>
</dbReference>
<evidence type="ECO:0000256" key="6">
    <source>
        <dbReference type="ARBA" id="ARBA00023002"/>
    </source>
</evidence>
<keyword evidence="5" id="KW-0521">NADP</keyword>
<dbReference type="SUPFAM" id="SSF51395">
    <property type="entry name" value="FMN-linked oxidoreductases"/>
    <property type="match status" value="1"/>
</dbReference>
<comment type="cofactor">
    <cofactor evidence="1">
        <name>FMN</name>
        <dbReference type="ChEBI" id="CHEBI:58210"/>
    </cofactor>
</comment>
<dbReference type="AlphaFoldDB" id="A0A9Q9IV29"/>
<feature type="compositionally biased region" description="Acidic residues" evidence="7">
    <location>
        <begin position="391"/>
        <end position="408"/>
    </location>
</feature>
<dbReference type="Gene3D" id="1.10.1200.80">
    <property type="entry name" value="Putative flavin oxidoreducatase, domain 2"/>
    <property type="match status" value="1"/>
</dbReference>
<evidence type="ECO:0000259" key="9">
    <source>
        <dbReference type="Pfam" id="PF01207"/>
    </source>
</evidence>
<dbReference type="OrthoDB" id="9764501at2"/>
<protein>
    <submittedName>
        <fullName evidence="10">tRNA dihydrouridine synthase DusB</fullName>
        <ecNumber evidence="10">1.3.1.-</ecNumber>
    </submittedName>
</protein>
<dbReference type="PROSITE" id="PS01136">
    <property type="entry name" value="UPF0034"/>
    <property type="match status" value="1"/>
</dbReference>
<dbReference type="EMBL" id="CP073767">
    <property type="protein sequence ID" value="UWZ60109.1"/>
    <property type="molecule type" value="Genomic_DNA"/>
</dbReference>
<dbReference type="GO" id="GO:0050660">
    <property type="term" value="F:flavin adenine dinucleotide binding"/>
    <property type="evidence" value="ECO:0007669"/>
    <property type="project" value="InterPro"/>
</dbReference>
<dbReference type="InterPro" id="IPR018517">
    <property type="entry name" value="tRNA_hU_synthase_CS"/>
</dbReference>
<sequence length="408" mass="44167">MRVPAFSRYFSSTSEHRFCALLIAASAFATPAWHAFCVTLKLGPYVVDPPVVLAPMAGITNVAYRQLCREQGAGLYVCEMITTRALVERNPKTMSMIQFGADEKPRSLQLYGVDPATIRKAVEMVVEQDLADHIDMNFGCSVPKVTRRGGGSALPWKRRLFRDIVTSAVQGAQGLPVTVKMRIGIDEDHQTMLDAGRIAQDAGVAWVALHARTAAQRYSGTASWDAIAHLKSTLDIPVLGNGDIWEAEDALRMMASTGCDGVVIGRGCLGRPWLFADLAAAFAGSSARALPTLGEVATLMHRHATLLVEWWGKEKEGVTDFRKHVAWYLKGFPVGGELRAAMATSSSLAELGALLAQLDPSVPFPREILGQPRGRTGTPAKVVLPQNWLDDRDDDTIPEGAELDDSGG</sequence>
<evidence type="ECO:0000313" key="11">
    <source>
        <dbReference type="Proteomes" id="UP001058003"/>
    </source>
</evidence>
<gene>
    <name evidence="10" type="primary">dusB</name>
    <name evidence="10" type="ORF">Daura_44565</name>
</gene>
<feature type="chain" id="PRO_5040128560" evidence="8">
    <location>
        <begin position="36"/>
        <end position="408"/>
    </location>
</feature>
<dbReference type="Gene3D" id="3.20.20.70">
    <property type="entry name" value="Aldolase class I"/>
    <property type="match status" value="1"/>
</dbReference>
<dbReference type="InterPro" id="IPR035587">
    <property type="entry name" value="DUS-like_FMN-bd"/>
</dbReference>
<reference evidence="10" key="1">
    <citation type="submission" date="2021-04" db="EMBL/GenBank/DDBJ databases">
        <title>Dactylosporangium aurantiacum NRRL B-8018 full assembly.</title>
        <authorList>
            <person name="Hartkoorn R.C."/>
            <person name="Beaudoing E."/>
            <person name="Hot D."/>
        </authorList>
    </citation>
    <scope>NUCLEOTIDE SEQUENCE</scope>
    <source>
        <strain evidence="10">NRRL B-8018</strain>
    </source>
</reference>
<evidence type="ECO:0000313" key="10">
    <source>
        <dbReference type="EMBL" id="UWZ60109.1"/>
    </source>
</evidence>
<evidence type="ECO:0000256" key="2">
    <source>
        <dbReference type="ARBA" id="ARBA00022630"/>
    </source>
</evidence>
<dbReference type="PANTHER" id="PTHR45846:SF1">
    <property type="entry name" value="TRNA-DIHYDROURIDINE(47) SYNTHASE [NAD(P)(+)]-LIKE"/>
    <property type="match status" value="1"/>
</dbReference>
<evidence type="ECO:0000256" key="1">
    <source>
        <dbReference type="ARBA" id="ARBA00001917"/>
    </source>
</evidence>
<feature type="signal peptide" evidence="8">
    <location>
        <begin position="1"/>
        <end position="35"/>
    </location>
</feature>
<evidence type="ECO:0000256" key="8">
    <source>
        <dbReference type="SAM" id="SignalP"/>
    </source>
</evidence>
<dbReference type="GO" id="GO:0003723">
    <property type="term" value="F:RNA binding"/>
    <property type="evidence" value="ECO:0007669"/>
    <property type="project" value="TreeGrafter"/>
</dbReference>
<dbReference type="InterPro" id="IPR013785">
    <property type="entry name" value="Aldolase_TIM"/>
</dbReference>
<dbReference type="KEGG" id="daur:Daura_44565"/>
<evidence type="ECO:0000256" key="5">
    <source>
        <dbReference type="ARBA" id="ARBA00022857"/>
    </source>
</evidence>
<dbReference type="EC" id="1.3.1.-" evidence="10"/>
<evidence type="ECO:0000256" key="4">
    <source>
        <dbReference type="ARBA" id="ARBA00022694"/>
    </source>
</evidence>
<keyword evidence="4" id="KW-0819">tRNA processing</keyword>
<keyword evidence="11" id="KW-1185">Reference proteome</keyword>
<dbReference type="Pfam" id="PF01207">
    <property type="entry name" value="Dus"/>
    <property type="match status" value="1"/>
</dbReference>
<keyword evidence="3" id="KW-0288">FMN</keyword>
<keyword evidence="8" id="KW-0732">Signal</keyword>
<feature type="region of interest" description="Disordered" evidence="7">
    <location>
        <begin position="366"/>
        <end position="408"/>
    </location>
</feature>